<dbReference type="PANTHER" id="PTHR38420">
    <property type="entry name" value="AP-4-A PHOSPHORYLASE II"/>
    <property type="match status" value="1"/>
</dbReference>
<dbReference type="RefSeq" id="XP_002582427.1">
    <property type="nucleotide sequence ID" value="XM_002582381.1"/>
</dbReference>
<dbReference type="InterPro" id="IPR019200">
    <property type="entry name" value="ATP_adenylylTrfase_C"/>
</dbReference>
<dbReference type="VEuPathDB" id="FungiDB:UREG_07200"/>
<evidence type="ECO:0000313" key="4">
    <source>
        <dbReference type="Proteomes" id="UP000002058"/>
    </source>
</evidence>
<keyword evidence="4" id="KW-1185">Reference proteome</keyword>
<protein>
    <submittedName>
        <fullName evidence="3">Uncharacterized protein</fullName>
    </submittedName>
</protein>
<dbReference type="GO" id="GO:0003877">
    <property type="term" value="F:ATP:ADP adenylyltransferase activity"/>
    <property type="evidence" value="ECO:0007669"/>
    <property type="project" value="InterPro"/>
</dbReference>
<dbReference type="KEGG" id="ure:UREG_07200"/>
<reference evidence="4" key="1">
    <citation type="journal article" date="2009" name="Genome Res.">
        <title>Comparative genomic analyses of the human fungal pathogens Coccidioides and their relatives.</title>
        <authorList>
            <person name="Sharpton T.J."/>
            <person name="Stajich J.E."/>
            <person name="Rounsley S.D."/>
            <person name="Gardner M.J."/>
            <person name="Wortman J.R."/>
            <person name="Jordar V.S."/>
            <person name="Maiti R."/>
            <person name="Kodira C.D."/>
            <person name="Neafsey D.E."/>
            <person name="Zeng Q."/>
            <person name="Hung C.-Y."/>
            <person name="McMahan C."/>
            <person name="Muszewska A."/>
            <person name="Grynberg M."/>
            <person name="Mandel M.A."/>
            <person name="Kellner E.M."/>
            <person name="Barker B.M."/>
            <person name="Galgiani J.N."/>
            <person name="Orbach M.J."/>
            <person name="Kirkland T.N."/>
            <person name="Cole G.T."/>
            <person name="Henn M.R."/>
            <person name="Birren B.W."/>
            <person name="Taylor J.W."/>
        </authorList>
    </citation>
    <scope>NUCLEOTIDE SEQUENCE [LARGE SCALE GENOMIC DNA]</scope>
    <source>
        <strain evidence="4">UAMH 1704</strain>
    </source>
</reference>
<dbReference type="Pfam" id="PF09830">
    <property type="entry name" value="ATP_transf"/>
    <property type="match status" value="1"/>
</dbReference>
<evidence type="ECO:0000313" key="3">
    <source>
        <dbReference type="EMBL" id="EEP82335.1"/>
    </source>
</evidence>
<dbReference type="Gene3D" id="3.30.428.70">
    <property type="match status" value="1"/>
</dbReference>
<dbReference type="HOGENOM" id="CLU_049915_0_0_1"/>
<dbReference type="Proteomes" id="UP000002058">
    <property type="component" value="Unassembled WGS sequence"/>
</dbReference>
<dbReference type="InterPro" id="IPR043171">
    <property type="entry name" value="Ap4A_phos1/2-like"/>
</dbReference>
<dbReference type="PANTHER" id="PTHR38420:SF1">
    <property type="entry name" value="PUTATIVE (AFU_ORTHOLOGUE AFUA_5G14690)-RELATED"/>
    <property type="match status" value="1"/>
</dbReference>
<dbReference type="Pfam" id="PF19327">
    <property type="entry name" value="Ap4A_phos_N"/>
    <property type="match status" value="1"/>
</dbReference>
<evidence type="ECO:0000259" key="2">
    <source>
        <dbReference type="Pfam" id="PF19327"/>
    </source>
</evidence>
<dbReference type="InterPro" id="IPR045759">
    <property type="entry name" value="Ap4A_phos1/2_N"/>
</dbReference>
<dbReference type="GO" id="GO:0009117">
    <property type="term" value="P:nucleotide metabolic process"/>
    <property type="evidence" value="ECO:0007669"/>
    <property type="project" value="InterPro"/>
</dbReference>
<feature type="domain" description="ATP adenylyltransferase C-terminal" evidence="1">
    <location>
        <begin position="179"/>
        <end position="280"/>
    </location>
</feature>
<evidence type="ECO:0000259" key="1">
    <source>
        <dbReference type="Pfam" id="PF09830"/>
    </source>
</evidence>
<dbReference type="SUPFAM" id="SSF54197">
    <property type="entry name" value="HIT-like"/>
    <property type="match status" value="1"/>
</dbReference>
<dbReference type="InParanoid" id="C4JYE9"/>
<dbReference type="InterPro" id="IPR009163">
    <property type="entry name" value="Ap4A_phos1/2"/>
</dbReference>
<dbReference type="OMA" id="FARDPPD"/>
<dbReference type="GO" id="GO:0005524">
    <property type="term" value="F:ATP binding"/>
    <property type="evidence" value="ECO:0007669"/>
    <property type="project" value="InterPro"/>
</dbReference>
<feature type="domain" description="Ap4A phosphorylase 1/2 N-terminal" evidence="2">
    <location>
        <begin position="36"/>
        <end position="165"/>
    </location>
</feature>
<name>C4JYE9_UNCRE</name>
<gene>
    <name evidence="3" type="ORF">UREG_07200</name>
</gene>
<dbReference type="EMBL" id="CH476619">
    <property type="protein sequence ID" value="EEP82335.1"/>
    <property type="molecule type" value="Genomic_DNA"/>
</dbReference>
<organism evidence="3 4">
    <name type="scientific">Uncinocarpus reesii (strain UAMH 1704)</name>
    <dbReference type="NCBI Taxonomy" id="336963"/>
    <lineage>
        <taxon>Eukaryota</taxon>
        <taxon>Fungi</taxon>
        <taxon>Dikarya</taxon>
        <taxon>Ascomycota</taxon>
        <taxon>Pezizomycotina</taxon>
        <taxon>Eurotiomycetes</taxon>
        <taxon>Eurotiomycetidae</taxon>
        <taxon>Onygenales</taxon>
        <taxon>Onygenaceae</taxon>
        <taxon>Uncinocarpus</taxon>
    </lineage>
</organism>
<dbReference type="eggNOG" id="ENOG502QRAQ">
    <property type="taxonomic scope" value="Eukaryota"/>
</dbReference>
<dbReference type="AlphaFoldDB" id="C4JYE9"/>
<dbReference type="GeneID" id="8439802"/>
<dbReference type="InterPro" id="IPR036265">
    <property type="entry name" value="HIT-like_sf"/>
</dbReference>
<proteinExistence type="predicted"/>
<accession>C4JYE9</accession>
<dbReference type="OrthoDB" id="10267950at2759"/>
<sequence length="281" mass="31746">MGDLEARALPQFDKLVEEGSVVFKDAPPIHVSAQPYNLQFRIAPSLTKKSQIDIKEAKAQNDKPRNASNPFARDPPDFVLEHVGPDHTLRFNKFCVVRPQFVLHTNEYKPQIEPLSEADLAAGWDVLCRLDSPYMLIYNGGLQGGWSLPHRHMQLLPRPRRDTHELFPDLYGIHTGRVPNIPFRHAARMLPPSISPEQIFAIYQDLLAATGVGKPDYSHNLVLVREWMLVIPRSRAGQEGVNIANAAAMVGMIWIPSREVLDVWLQGDDPMELLAKFGKPW</sequence>